<accession>A0ABT3PGJ2</accession>
<dbReference type="InterPro" id="IPR003447">
    <property type="entry name" value="FEMABX"/>
</dbReference>
<keyword evidence="2" id="KW-0963">Cytoplasm</keyword>
<keyword evidence="6" id="KW-0012">Acyltransferase</keyword>
<name>A0ABT3PGJ2_STRMC</name>
<dbReference type="RefSeq" id="WP_265644257.1">
    <property type="nucleotide sequence ID" value="NZ_JAPHIY010000067.1"/>
</dbReference>
<sequence length="174" mass="19840">MTSLEIIEKKVFETFCNTVSYKSFMQSVEMADLLKKRGYQVTYLGLKDEETLQVAAVLFSLPMTGGLHMEINSGPVSRDKHYLKQFYQELQSYAKENGALELLVKPYDTYQHFDTTGQPTDQENTALLDDFLSLGYQHDGLLTGYPGGEPDWHYVKDLTDLDEKTLLKSFSKKG</sequence>
<organism evidence="8 9">
    <name type="scientific">Streptococcus macedonicus</name>
    <name type="common">Streptococcus gallolyticus macedonicus</name>
    <dbReference type="NCBI Taxonomy" id="59310"/>
    <lineage>
        <taxon>Bacteria</taxon>
        <taxon>Bacillati</taxon>
        <taxon>Bacillota</taxon>
        <taxon>Bacilli</taxon>
        <taxon>Lactobacillales</taxon>
        <taxon>Streptococcaceae</taxon>
        <taxon>Streptococcus</taxon>
    </lineage>
</organism>
<reference evidence="9" key="2">
    <citation type="submission" date="2023-07" db="EMBL/GenBank/DDBJ databases">
        <title>Streptococcus macedonicus and Acinetobacter baumannii: co-inhabitants of the cheese production environment.</title>
        <authorList>
            <person name="Johnson J."/>
            <person name="Curtin C."/>
            <person name="Waite-Cusic J."/>
        </authorList>
    </citation>
    <scope>NUCLEOTIDE SEQUENCE [LARGE SCALE GENOMIC DNA]</scope>
    <source>
        <strain evidence="9">E28</strain>
    </source>
</reference>
<proteinExistence type="inferred from homology"/>
<feature type="non-terminal residue" evidence="8">
    <location>
        <position position="174"/>
    </location>
</feature>
<comment type="similarity">
    <text evidence="1">Belongs to the FemABX family.</text>
</comment>
<dbReference type="Gene3D" id="3.40.630.30">
    <property type="match status" value="2"/>
</dbReference>
<dbReference type="PROSITE" id="PS51191">
    <property type="entry name" value="FEMABX"/>
    <property type="match status" value="1"/>
</dbReference>
<dbReference type="InterPro" id="IPR050644">
    <property type="entry name" value="PG_Glycine_Bridge_Synth"/>
</dbReference>
<reference evidence="9" key="1">
    <citation type="submission" date="2022-11" db="EMBL/GenBank/DDBJ databases">
        <title>Streptococcus macedonicus and Acinetobacter baumannii: co-inhabitants of the cheese production environment.</title>
        <authorList>
            <person name="Johnson J."/>
            <person name="Curtin C."/>
            <person name="Waite-Cusic J."/>
        </authorList>
    </citation>
    <scope>NUCLEOTIDE SEQUENCE [LARGE SCALE GENOMIC DNA]</scope>
    <source>
        <strain evidence="9">E28</strain>
    </source>
</reference>
<evidence type="ECO:0000256" key="5">
    <source>
        <dbReference type="ARBA" id="ARBA00022984"/>
    </source>
</evidence>
<dbReference type="PANTHER" id="PTHR36174:SF2">
    <property type="entry name" value="AMINOACYLTRANSFERASE FEMA"/>
    <property type="match status" value="1"/>
</dbReference>
<dbReference type="Proteomes" id="UP001209889">
    <property type="component" value="Unassembled WGS sequence"/>
</dbReference>
<protein>
    <submittedName>
        <fullName evidence="8">Aminoacyltransferase</fullName>
    </submittedName>
</protein>
<dbReference type="Pfam" id="PF02388">
    <property type="entry name" value="FemAB"/>
    <property type="match status" value="1"/>
</dbReference>
<evidence type="ECO:0000256" key="6">
    <source>
        <dbReference type="ARBA" id="ARBA00023315"/>
    </source>
</evidence>
<evidence type="ECO:0000256" key="4">
    <source>
        <dbReference type="ARBA" id="ARBA00022960"/>
    </source>
</evidence>
<keyword evidence="5" id="KW-0573">Peptidoglycan synthesis</keyword>
<dbReference type="InterPro" id="IPR016181">
    <property type="entry name" value="Acyl_CoA_acyltransferase"/>
</dbReference>
<keyword evidence="4" id="KW-0133">Cell shape</keyword>
<keyword evidence="7" id="KW-0961">Cell wall biogenesis/degradation</keyword>
<gene>
    <name evidence="8" type="ORF">OQH01_10470</name>
</gene>
<dbReference type="PANTHER" id="PTHR36174">
    <property type="entry name" value="LIPID II:GLYCINE GLYCYLTRANSFERASE"/>
    <property type="match status" value="1"/>
</dbReference>
<evidence type="ECO:0000256" key="1">
    <source>
        <dbReference type="ARBA" id="ARBA00009943"/>
    </source>
</evidence>
<comment type="caution">
    <text evidence="8">The sequence shown here is derived from an EMBL/GenBank/DDBJ whole genome shotgun (WGS) entry which is preliminary data.</text>
</comment>
<evidence type="ECO:0000256" key="7">
    <source>
        <dbReference type="ARBA" id="ARBA00023316"/>
    </source>
</evidence>
<keyword evidence="9" id="KW-1185">Reference proteome</keyword>
<evidence type="ECO:0000313" key="9">
    <source>
        <dbReference type="Proteomes" id="UP001209889"/>
    </source>
</evidence>
<dbReference type="SUPFAM" id="SSF55729">
    <property type="entry name" value="Acyl-CoA N-acyltransferases (Nat)"/>
    <property type="match status" value="1"/>
</dbReference>
<evidence type="ECO:0000256" key="2">
    <source>
        <dbReference type="ARBA" id="ARBA00022490"/>
    </source>
</evidence>
<keyword evidence="3" id="KW-0808">Transferase</keyword>
<evidence type="ECO:0000256" key="3">
    <source>
        <dbReference type="ARBA" id="ARBA00022679"/>
    </source>
</evidence>
<dbReference type="EMBL" id="JAPHJC010000066">
    <property type="protein sequence ID" value="MCW8678886.1"/>
    <property type="molecule type" value="Genomic_DNA"/>
</dbReference>
<evidence type="ECO:0000313" key="8">
    <source>
        <dbReference type="EMBL" id="MCW8678886.1"/>
    </source>
</evidence>